<dbReference type="EMBL" id="JAESWA010000023">
    <property type="protein sequence ID" value="MBL4932765.1"/>
    <property type="molecule type" value="Genomic_DNA"/>
</dbReference>
<evidence type="ECO:0000313" key="2">
    <source>
        <dbReference type="Proteomes" id="UP000623681"/>
    </source>
</evidence>
<evidence type="ECO:0000313" key="1">
    <source>
        <dbReference type="EMBL" id="MBL4932765.1"/>
    </source>
</evidence>
<protein>
    <submittedName>
        <fullName evidence="1">Uncharacterized protein</fullName>
    </submittedName>
</protein>
<name>A0A937FEY7_9CLOT</name>
<proteinExistence type="predicted"/>
<comment type="caution">
    <text evidence="1">The sequence shown here is derived from an EMBL/GenBank/DDBJ whole genome shotgun (WGS) entry which is preliminary data.</text>
</comment>
<keyword evidence="2" id="KW-1185">Reference proteome</keyword>
<dbReference type="AlphaFoldDB" id="A0A937FEY7"/>
<sequence>MDIEELRRRRRELSSSSETTLRNMEAIANESYRVAEVAHNSRKILDNLDKEFETQTGLKGTDIAFLFIATALQCGRIFIINNLTKIEKAGQGNRNEGFLHDLQDKILHKFDNGTVLGIDRYHAPLNQIITGRGVPYDATGYMDENFKLFKGANHRFATLGHDPILGLIFGTANILTNTITCVNAPIISTNHVIYDSSLKNPRIGGFAPTTVTLKKAVERLDGDVSSIVAAIIKQIIHIGTDMYTPCGIQFPGANLLLSKENTEKLTKYISTGDLVKIGASAGLSTLINTIISTVHMLMYDGTKYSSQDVYSVKTRKIILYSNLIASTSNIIWVGGNMIAGNEGAIKELDIGGLLVTLHRLMTDTKFIREVKEEFVFGGFNKMIQGDELSLKEVTLWE</sequence>
<organism evidence="1 2">
    <name type="scientific">Clostridium paridis</name>
    <dbReference type="NCBI Taxonomy" id="2803863"/>
    <lineage>
        <taxon>Bacteria</taxon>
        <taxon>Bacillati</taxon>
        <taxon>Bacillota</taxon>
        <taxon>Clostridia</taxon>
        <taxon>Eubacteriales</taxon>
        <taxon>Clostridiaceae</taxon>
        <taxon>Clostridium</taxon>
    </lineage>
</organism>
<dbReference type="RefSeq" id="WP_202768154.1">
    <property type="nucleotide sequence ID" value="NZ_JAESWA010000023.1"/>
</dbReference>
<dbReference type="Proteomes" id="UP000623681">
    <property type="component" value="Unassembled WGS sequence"/>
</dbReference>
<accession>A0A937FEY7</accession>
<gene>
    <name evidence="1" type="ORF">JK634_13205</name>
</gene>
<reference evidence="1" key="1">
    <citation type="submission" date="2021-01" db="EMBL/GenBank/DDBJ databases">
        <title>Genome public.</title>
        <authorList>
            <person name="Liu C."/>
            <person name="Sun Q."/>
        </authorList>
    </citation>
    <scope>NUCLEOTIDE SEQUENCE</scope>
    <source>
        <strain evidence="1">YIM B02565</strain>
    </source>
</reference>